<evidence type="ECO:0000313" key="3">
    <source>
        <dbReference type="Proteomes" id="UP000559256"/>
    </source>
</evidence>
<dbReference type="SUPFAM" id="SSF52047">
    <property type="entry name" value="RNI-like"/>
    <property type="match status" value="1"/>
</dbReference>
<dbReference type="Proteomes" id="UP000559256">
    <property type="component" value="Unassembled WGS sequence"/>
</dbReference>
<proteinExistence type="predicted"/>
<dbReference type="Gene3D" id="3.80.10.10">
    <property type="entry name" value="Ribonuclease Inhibitor"/>
    <property type="match status" value="1"/>
</dbReference>
<protein>
    <recommendedName>
        <fullName evidence="4">F-box domain-containing protein</fullName>
    </recommendedName>
</protein>
<evidence type="ECO:0000256" key="1">
    <source>
        <dbReference type="SAM" id="Coils"/>
    </source>
</evidence>
<dbReference type="InterPro" id="IPR032675">
    <property type="entry name" value="LRR_dom_sf"/>
</dbReference>
<dbReference type="AlphaFoldDB" id="A0A8H5D5B2"/>
<accession>A0A8H5D5B2</accession>
<dbReference type="EMBL" id="JAACJM010000065">
    <property type="protein sequence ID" value="KAF5352973.1"/>
    <property type="molecule type" value="Genomic_DNA"/>
</dbReference>
<evidence type="ECO:0008006" key="4">
    <source>
        <dbReference type="Google" id="ProtNLM"/>
    </source>
</evidence>
<keyword evidence="1" id="KW-0175">Coiled coil</keyword>
<evidence type="ECO:0000313" key="2">
    <source>
        <dbReference type="EMBL" id="KAF5352973.1"/>
    </source>
</evidence>
<sequence>MKKRNLSHNCHTKLLFEERQPQFEGMFHSSYIPSDSEIAQVHALVESANHDLDLYDAEIVKLSQQKNELQHLKNRCRAVLSSLRRIPPEVWAEIFLFALDNQPALLVTENHIVASVLPLSQTCSFWRNVALGTPRLWSVLELNVACDHPGVQHMLELYLLRSMPHPLVLTIKALVTTGNDGPVKLATLRELGSSGQTILESLIHCGDRWRVANVYLDQSVLDAETIWTSKSIQYPVNLQSLRLQWRPPETLLSNDFFSHATNLQSLDVYQFHDNLFHLTQLRKLYIYHDISDVLPFFQNSPHLEDVELHSDPRNPSIYTVLPPVTCSNVRLLKHEFYTFSASAALFQSITLPSLTHLEVGHRGYDTDSKDAMFLTFRICSQADLGLPFGECYGLLTDNLFRALSFELPDSSRHIPGETVLLPRLTHFGIGLALCDDDEELDDDGPLYQSLKASSQWSIHADYTSPFPPSRRNNSNLSS</sequence>
<gene>
    <name evidence="2" type="ORF">D9758_007963</name>
</gene>
<reference evidence="2 3" key="1">
    <citation type="journal article" date="2020" name="ISME J.">
        <title>Uncovering the hidden diversity of litter-decomposition mechanisms in mushroom-forming fungi.</title>
        <authorList>
            <person name="Floudas D."/>
            <person name="Bentzer J."/>
            <person name="Ahren D."/>
            <person name="Johansson T."/>
            <person name="Persson P."/>
            <person name="Tunlid A."/>
        </authorList>
    </citation>
    <scope>NUCLEOTIDE SEQUENCE [LARGE SCALE GENOMIC DNA]</scope>
    <source>
        <strain evidence="2 3">CBS 291.85</strain>
    </source>
</reference>
<name>A0A8H5D5B2_9AGAR</name>
<comment type="caution">
    <text evidence="2">The sequence shown here is derived from an EMBL/GenBank/DDBJ whole genome shotgun (WGS) entry which is preliminary data.</text>
</comment>
<organism evidence="2 3">
    <name type="scientific">Tetrapyrgos nigripes</name>
    <dbReference type="NCBI Taxonomy" id="182062"/>
    <lineage>
        <taxon>Eukaryota</taxon>
        <taxon>Fungi</taxon>
        <taxon>Dikarya</taxon>
        <taxon>Basidiomycota</taxon>
        <taxon>Agaricomycotina</taxon>
        <taxon>Agaricomycetes</taxon>
        <taxon>Agaricomycetidae</taxon>
        <taxon>Agaricales</taxon>
        <taxon>Marasmiineae</taxon>
        <taxon>Marasmiaceae</taxon>
        <taxon>Tetrapyrgos</taxon>
    </lineage>
</organism>
<feature type="coiled-coil region" evidence="1">
    <location>
        <begin position="45"/>
        <end position="82"/>
    </location>
</feature>
<keyword evidence="3" id="KW-1185">Reference proteome</keyword>
<dbReference type="OrthoDB" id="2269034at2759"/>